<sequence>MYMFTCSLKQKNSLQSQLDDQFALRDIIDSKIKDLNKKKDIMMGLYSEDVEKSNNKFLQLSYHKKFVIRNSFLTDLLEISHFKAIYHFSIVIVIFACLFIFQDKINYTFIRFLVNEYTIFNVIKVSAVMQVFTTIFIYHGLKFWLMSRSKNSNPDYYDYFWLITYVLYLILHMTLLPMYLSVHYFGMFKMLMFIYMILLAIKMHAFVRENLYKGFLNFDQDRKLCDLKHFIYFLMIPTLIYQDNYPRLKCINWISVIKETIQVLIGLILVNYLYFYYIYNNMHNYVYHKSHSLSYLLGKNFVPSCAILFMGFYVHQHAFLNLIAELTLFGDKLFYKV</sequence>
<dbReference type="OrthoDB" id="10039049at2759"/>
<keyword evidence="4" id="KW-0012">Acyltransferase</keyword>
<organism evidence="6 7">
    <name type="scientific">Intoshia linei</name>
    <dbReference type="NCBI Taxonomy" id="1819745"/>
    <lineage>
        <taxon>Eukaryota</taxon>
        <taxon>Metazoa</taxon>
        <taxon>Spiralia</taxon>
        <taxon>Lophotrochozoa</taxon>
        <taxon>Mesozoa</taxon>
        <taxon>Orthonectida</taxon>
        <taxon>Rhopaluridae</taxon>
        <taxon>Intoshia</taxon>
    </lineage>
</organism>
<keyword evidence="5" id="KW-0472">Membrane</keyword>
<evidence type="ECO:0000313" key="6">
    <source>
        <dbReference type="EMBL" id="OAF68018.1"/>
    </source>
</evidence>
<dbReference type="GO" id="GO:0008374">
    <property type="term" value="F:O-acyltransferase activity"/>
    <property type="evidence" value="ECO:0007669"/>
    <property type="project" value="InterPro"/>
</dbReference>
<feature type="transmembrane region" description="Helical" evidence="5">
    <location>
        <begin position="117"/>
        <end position="138"/>
    </location>
</feature>
<keyword evidence="2" id="KW-0808">Transferase</keyword>
<dbReference type="PIRSF" id="PIRSF000439">
    <property type="entry name" value="Oat_ACAT_DAG_ARE"/>
    <property type="match status" value="1"/>
</dbReference>
<evidence type="ECO:0000256" key="5">
    <source>
        <dbReference type="SAM" id="Phobius"/>
    </source>
</evidence>
<proteinExistence type="predicted"/>
<dbReference type="AlphaFoldDB" id="A0A177B174"/>
<keyword evidence="5" id="KW-0812">Transmembrane</keyword>
<gene>
    <name evidence="6" type="ORF">A3Q56_04236</name>
</gene>
<dbReference type="Proteomes" id="UP000078046">
    <property type="component" value="Unassembled WGS sequence"/>
</dbReference>
<keyword evidence="7" id="KW-1185">Reference proteome</keyword>
<evidence type="ECO:0000313" key="7">
    <source>
        <dbReference type="Proteomes" id="UP000078046"/>
    </source>
</evidence>
<protein>
    <submittedName>
        <fullName evidence="6">Uncharacterized protein</fullName>
    </submittedName>
</protein>
<dbReference type="PANTHER" id="PTHR10408:SF8">
    <property type="entry name" value="O-ACYLTRANSFERASE"/>
    <property type="match status" value="1"/>
</dbReference>
<dbReference type="GO" id="GO:0005789">
    <property type="term" value="C:endoplasmic reticulum membrane"/>
    <property type="evidence" value="ECO:0007669"/>
    <property type="project" value="UniProtKB-SubCell"/>
</dbReference>
<keyword evidence="5" id="KW-1133">Transmembrane helix</keyword>
<feature type="transmembrane region" description="Helical" evidence="5">
    <location>
        <begin position="186"/>
        <end position="203"/>
    </location>
</feature>
<evidence type="ECO:0000256" key="4">
    <source>
        <dbReference type="ARBA" id="ARBA00023315"/>
    </source>
</evidence>
<keyword evidence="3" id="KW-0256">Endoplasmic reticulum</keyword>
<comment type="caution">
    <text evidence="6">The sequence shown here is derived from an EMBL/GenBank/DDBJ whole genome shotgun (WGS) entry which is preliminary data.</text>
</comment>
<evidence type="ECO:0000256" key="1">
    <source>
        <dbReference type="ARBA" id="ARBA00004477"/>
    </source>
</evidence>
<feature type="transmembrane region" description="Helical" evidence="5">
    <location>
        <begin position="261"/>
        <end position="279"/>
    </location>
</feature>
<feature type="transmembrane region" description="Helical" evidence="5">
    <location>
        <begin position="300"/>
        <end position="324"/>
    </location>
</feature>
<dbReference type="InterPro" id="IPR014371">
    <property type="entry name" value="Oat_ACAT_DAG_ARE"/>
</dbReference>
<dbReference type="EMBL" id="LWCA01000530">
    <property type="protein sequence ID" value="OAF68018.1"/>
    <property type="molecule type" value="Genomic_DNA"/>
</dbReference>
<feature type="transmembrane region" description="Helical" evidence="5">
    <location>
        <begin position="159"/>
        <end position="180"/>
    </location>
</feature>
<dbReference type="PANTHER" id="PTHR10408">
    <property type="entry name" value="STEROL O-ACYLTRANSFERASE"/>
    <property type="match status" value="1"/>
</dbReference>
<feature type="transmembrane region" description="Helical" evidence="5">
    <location>
        <begin position="224"/>
        <end position="241"/>
    </location>
</feature>
<reference evidence="6 7" key="1">
    <citation type="submission" date="2016-04" db="EMBL/GenBank/DDBJ databases">
        <title>The genome of Intoshia linei affirms orthonectids as highly simplified spiralians.</title>
        <authorList>
            <person name="Mikhailov K.V."/>
            <person name="Slusarev G.S."/>
            <person name="Nikitin M.A."/>
            <person name="Logacheva M.D."/>
            <person name="Penin A."/>
            <person name="Aleoshin V."/>
            <person name="Panchin Y.V."/>
        </authorList>
    </citation>
    <scope>NUCLEOTIDE SEQUENCE [LARGE SCALE GENOMIC DNA]</scope>
    <source>
        <strain evidence="6">Intl2013</strain>
        <tissue evidence="6">Whole animal</tissue>
    </source>
</reference>
<name>A0A177B174_9BILA</name>
<evidence type="ECO:0000256" key="2">
    <source>
        <dbReference type="ARBA" id="ARBA00022679"/>
    </source>
</evidence>
<evidence type="ECO:0000256" key="3">
    <source>
        <dbReference type="ARBA" id="ARBA00022824"/>
    </source>
</evidence>
<accession>A0A177B174</accession>
<feature type="transmembrane region" description="Helical" evidence="5">
    <location>
        <begin position="84"/>
        <end position="102"/>
    </location>
</feature>
<comment type="subcellular location">
    <subcellularLocation>
        <location evidence="1">Endoplasmic reticulum membrane</location>
        <topology evidence="1">Multi-pass membrane protein</topology>
    </subcellularLocation>
</comment>